<reference evidence="1 2" key="1">
    <citation type="journal article" date="2007" name="Nature">
        <title>Light stimulates growth of proteorhodopsin-containing marine Flavobacteria.</title>
        <authorList>
            <person name="Gomez-Consarnau L."/>
            <person name="Gonzalez J.M."/>
            <person name="Coll-Llado M."/>
            <person name="Gourdon P."/>
            <person name="Pascher T."/>
            <person name="Neutze R."/>
            <person name="Pedros-Alio C."/>
            <person name="Pinhassi J."/>
        </authorList>
    </citation>
    <scope>NUCLEOTIDE SEQUENCE [LARGE SCALE GENOMIC DNA]</scope>
    <source>
        <strain evidence="1 2">MED217</strain>
    </source>
</reference>
<dbReference type="PANTHER" id="PTHR41244:SF1">
    <property type="entry name" value="GLYCOSYLTRANSFERASE"/>
    <property type="match status" value="1"/>
</dbReference>
<organism evidence="1 2">
    <name type="scientific">Leeuwenhoekiella blandensis (strain CECT 7118 / CCUG 51940 / KCTC 22103 / MED217)</name>
    <name type="common">Flavobacterium sp. (strain MED217)</name>
    <dbReference type="NCBI Taxonomy" id="398720"/>
    <lineage>
        <taxon>Bacteria</taxon>
        <taxon>Pseudomonadati</taxon>
        <taxon>Bacteroidota</taxon>
        <taxon>Flavobacteriia</taxon>
        <taxon>Flavobacteriales</taxon>
        <taxon>Flavobacteriaceae</taxon>
        <taxon>Leeuwenhoekiella</taxon>
    </lineage>
</organism>
<dbReference type="STRING" id="398720.MED217_14530"/>
<comment type="caution">
    <text evidence="1">The sequence shown here is derived from an EMBL/GenBank/DDBJ whole genome shotgun (WGS) entry which is preliminary data.</text>
</comment>
<evidence type="ECO:0000313" key="2">
    <source>
        <dbReference type="Proteomes" id="UP000001601"/>
    </source>
</evidence>
<dbReference type="AlphaFoldDB" id="A3XGI4"/>
<dbReference type="GO" id="GO:0016740">
    <property type="term" value="F:transferase activity"/>
    <property type="evidence" value="ECO:0007669"/>
    <property type="project" value="UniProtKB-KW"/>
</dbReference>
<dbReference type="InterPro" id="IPR032719">
    <property type="entry name" value="WbsX"/>
</dbReference>
<keyword evidence="1" id="KW-0808">Transferase</keyword>
<dbReference type="OrthoDB" id="9816424at2"/>
<dbReference type="eggNOG" id="COG0457">
    <property type="taxonomic scope" value="Bacteria"/>
</dbReference>
<dbReference type="Gene3D" id="3.20.20.80">
    <property type="entry name" value="Glycosidases"/>
    <property type="match status" value="1"/>
</dbReference>
<protein>
    <submittedName>
        <fullName evidence="1">Glycosyltransferase</fullName>
    </submittedName>
</protein>
<dbReference type="CDD" id="cd11579">
    <property type="entry name" value="Glyco_tran_WbsX"/>
    <property type="match status" value="1"/>
</dbReference>
<proteinExistence type="predicted"/>
<dbReference type="HOGENOM" id="CLU_038570_0_0_10"/>
<evidence type="ECO:0000313" key="1">
    <source>
        <dbReference type="EMBL" id="EAQ50767.1"/>
    </source>
</evidence>
<dbReference type="EMBL" id="AANC01000001">
    <property type="protein sequence ID" value="EAQ50767.1"/>
    <property type="molecule type" value="Genomic_DNA"/>
</dbReference>
<accession>A3XGI4</accession>
<name>A3XGI4_LEEBM</name>
<dbReference type="PANTHER" id="PTHR41244">
    <property type="entry name" value="RHAMNAN SYNTHESIS F"/>
    <property type="match status" value="1"/>
</dbReference>
<dbReference type="Pfam" id="PF14307">
    <property type="entry name" value="Glyco_tran_WbsX"/>
    <property type="match status" value="1"/>
</dbReference>
<gene>
    <name evidence="1" type="ORF">MED217_14530</name>
</gene>
<sequence>MTNYIKVSKIHFLAYYLPQYHPIPENDKWWGKGFTEWTNVTKAKPLFRGHKQPKLPADLGFYDLRLPEIQEEQSELALDNGVDGFIYYQYWFGGNKYLLERPAEQMLENKKVKIPFCFCWANETWKGIWHGVDSPDTIVKQEYGDEADYRRYFDYLLPFFRDERYIKVENKPMFHIYRIEDIPNFKYFLELFNFWAIQEGFNGVHFIATIVNDLEIIKSNELIFGQVGIDIFRRMRYNQDTWFKNGSFLNKIEMKYKSLIGHTNKIGERKRPLIFDYKKGARLLSQNIPHKKYIPCVFPNWDNSPRSGKKSLIFKNATPNAWKEHLKHTIEVLKSKPENPQIIIIKSWNEWAEGNYLEPDQEFGISMLKVVKELKLSLKG</sequence>
<keyword evidence="2" id="KW-1185">Reference proteome</keyword>
<dbReference type="Proteomes" id="UP000001601">
    <property type="component" value="Unassembled WGS sequence"/>
</dbReference>